<dbReference type="Proteomes" id="UP000799439">
    <property type="component" value="Unassembled WGS sequence"/>
</dbReference>
<feature type="region of interest" description="Disordered" evidence="1">
    <location>
        <begin position="1"/>
        <end position="48"/>
    </location>
</feature>
<comment type="caution">
    <text evidence="2">The sequence shown here is derived from an EMBL/GenBank/DDBJ whole genome shotgun (WGS) entry which is preliminary data.</text>
</comment>
<reference evidence="2" key="1">
    <citation type="journal article" date="2020" name="Stud. Mycol.">
        <title>101 Dothideomycetes genomes: a test case for predicting lifestyles and emergence of pathogens.</title>
        <authorList>
            <person name="Haridas S."/>
            <person name="Albert R."/>
            <person name="Binder M."/>
            <person name="Bloem J."/>
            <person name="Labutti K."/>
            <person name="Salamov A."/>
            <person name="Andreopoulos B."/>
            <person name="Baker S."/>
            <person name="Barry K."/>
            <person name="Bills G."/>
            <person name="Bluhm B."/>
            <person name="Cannon C."/>
            <person name="Castanera R."/>
            <person name="Culley D."/>
            <person name="Daum C."/>
            <person name="Ezra D."/>
            <person name="Gonzalez J."/>
            <person name="Henrissat B."/>
            <person name="Kuo A."/>
            <person name="Liang C."/>
            <person name="Lipzen A."/>
            <person name="Lutzoni F."/>
            <person name="Magnuson J."/>
            <person name="Mondo S."/>
            <person name="Nolan M."/>
            <person name="Ohm R."/>
            <person name="Pangilinan J."/>
            <person name="Park H.-J."/>
            <person name="Ramirez L."/>
            <person name="Alfaro M."/>
            <person name="Sun H."/>
            <person name="Tritt A."/>
            <person name="Yoshinaga Y."/>
            <person name="Zwiers L.-H."/>
            <person name="Turgeon B."/>
            <person name="Goodwin S."/>
            <person name="Spatafora J."/>
            <person name="Crous P."/>
            <person name="Grigoriev I."/>
        </authorList>
    </citation>
    <scope>NUCLEOTIDE SEQUENCE</scope>
    <source>
        <strain evidence="2">CBS 260.36</strain>
    </source>
</reference>
<dbReference type="EMBL" id="ML996084">
    <property type="protein sequence ID" value="KAF2153711.1"/>
    <property type="molecule type" value="Genomic_DNA"/>
</dbReference>
<dbReference type="PANTHER" id="PTHR34117">
    <property type="entry name" value="STYLE CELL-CYCLE INHIBITOR 1"/>
    <property type="match status" value="1"/>
</dbReference>
<evidence type="ECO:0000256" key="1">
    <source>
        <dbReference type="SAM" id="MobiDB-lite"/>
    </source>
</evidence>
<dbReference type="PANTHER" id="PTHR34117:SF1">
    <property type="entry name" value="STYLE CELL-CYCLE INHIBITOR 1"/>
    <property type="match status" value="1"/>
</dbReference>
<sequence length="315" mass="36901">MSALESNSRSRQDHQRRRSRSRSPRRETGHHHRRHIRGEGRARHKHEPAVRLPFAAKALTKYDLGSFRQLFATYLDVQKEILVEDLDEHELRGRWKSFMNKWNRGELSEGWYDPQTKARAESRAQEIDRAYHGSEDNVAGSADRAEDEDDGYGPALPRSGVKSAAQPNRQDLKYRDELEEDARYDALSEQQYQRKQDRRLQKERLDDLAPRAEPGTKERQLEKKREQAESNRAFREARSPGAEEVREGDLMGDDGAEGYKARLQASERRKTERELRKEELLRARAAEREERLSQHRAKEDKTMEMLKAIAKQRFG</sequence>
<feature type="compositionally biased region" description="Basic residues" evidence="1">
    <location>
        <begin position="14"/>
        <end position="46"/>
    </location>
</feature>
<keyword evidence="3" id="KW-1185">Reference proteome</keyword>
<dbReference type="InterPro" id="IPR044688">
    <property type="entry name" value="SCI-1-like"/>
</dbReference>
<gene>
    <name evidence="2" type="ORF">K461DRAFT_115008</name>
</gene>
<evidence type="ECO:0000313" key="2">
    <source>
        <dbReference type="EMBL" id="KAF2153711.1"/>
    </source>
</evidence>
<name>A0A9P4J3A2_9PEZI</name>
<proteinExistence type="predicted"/>
<dbReference type="OrthoDB" id="2139939at2759"/>
<dbReference type="AlphaFoldDB" id="A0A9P4J3A2"/>
<feature type="region of interest" description="Disordered" evidence="1">
    <location>
        <begin position="128"/>
        <end position="276"/>
    </location>
</feature>
<evidence type="ECO:0000313" key="3">
    <source>
        <dbReference type="Proteomes" id="UP000799439"/>
    </source>
</evidence>
<protein>
    <submittedName>
        <fullName evidence="2">Uncharacterized protein</fullName>
    </submittedName>
</protein>
<organism evidence="2 3">
    <name type="scientific">Myriangium duriaei CBS 260.36</name>
    <dbReference type="NCBI Taxonomy" id="1168546"/>
    <lineage>
        <taxon>Eukaryota</taxon>
        <taxon>Fungi</taxon>
        <taxon>Dikarya</taxon>
        <taxon>Ascomycota</taxon>
        <taxon>Pezizomycotina</taxon>
        <taxon>Dothideomycetes</taxon>
        <taxon>Dothideomycetidae</taxon>
        <taxon>Myriangiales</taxon>
        <taxon>Myriangiaceae</taxon>
        <taxon>Myriangium</taxon>
    </lineage>
</organism>
<accession>A0A9P4J3A2</accession>
<feature type="compositionally biased region" description="Basic and acidic residues" evidence="1">
    <location>
        <begin position="257"/>
        <end position="276"/>
    </location>
</feature>
<feature type="compositionally biased region" description="Basic and acidic residues" evidence="1">
    <location>
        <begin position="170"/>
        <end position="249"/>
    </location>
</feature>